<keyword evidence="3" id="KW-1185">Reference proteome</keyword>
<feature type="region of interest" description="Disordered" evidence="1">
    <location>
        <begin position="366"/>
        <end position="401"/>
    </location>
</feature>
<feature type="compositionally biased region" description="Low complexity" evidence="1">
    <location>
        <begin position="1"/>
        <end position="13"/>
    </location>
</feature>
<protein>
    <submittedName>
        <fullName evidence="2">Uncharacterized protein</fullName>
    </submittedName>
</protein>
<feature type="region of interest" description="Disordered" evidence="1">
    <location>
        <begin position="117"/>
        <end position="150"/>
    </location>
</feature>
<feature type="region of interest" description="Disordered" evidence="1">
    <location>
        <begin position="475"/>
        <end position="509"/>
    </location>
</feature>
<evidence type="ECO:0000313" key="2">
    <source>
        <dbReference type="EMBL" id="VEU35618.1"/>
    </source>
</evidence>
<feature type="region of interest" description="Disordered" evidence="1">
    <location>
        <begin position="163"/>
        <end position="200"/>
    </location>
</feature>
<dbReference type="EMBL" id="CAACVS010000063">
    <property type="protein sequence ID" value="VEU35618.1"/>
    <property type="molecule type" value="Genomic_DNA"/>
</dbReference>
<dbReference type="AlphaFoldDB" id="A0A448Z0Q1"/>
<feature type="compositionally biased region" description="Polar residues" evidence="1">
    <location>
        <begin position="384"/>
        <end position="401"/>
    </location>
</feature>
<proteinExistence type="predicted"/>
<feature type="region of interest" description="Disordered" evidence="1">
    <location>
        <begin position="556"/>
        <end position="649"/>
    </location>
</feature>
<dbReference type="OrthoDB" id="49650at2759"/>
<reference evidence="2 3" key="1">
    <citation type="submission" date="2019-01" db="EMBL/GenBank/DDBJ databases">
        <authorList>
            <person name="Ferrante I. M."/>
        </authorList>
    </citation>
    <scope>NUCLEOTIDE SEQUENCE [LARGE SCALE GENOMIC DNA]</scope>
    <source>
        <strain evidence="2 3">B856</strain>
    </source>
</reference>
<accession>A0A448Z0Q1</accession>
<name>A0A448Z0Q1_9STRA</name>
<feature type="compositionally biased region" description="Basic and acidic residues" evidence="1">
    <location>
        <begin position="17"/>
        <end position="27"/>
    </location>
</feature>
<feature type="region of interest" description="Disordered" evidence="1">
    <location>
        <begin position="1"/>
        <end position="57"/>
    </location>
</feature>
<organism evidence="2 3">
    <name type="scientific">Pseudo-nitzschia multistriata</name>
    <dbReference type="NCBI Taxonomy" id="183589"/>
    <lineage>
        <taxon>Eukaryota</taxon>
        <taxon>Sar</taxon>
        <taxon>Stramenopiles</taxon>
        <taxon>Ochrophyta</taxon>
        <taxon>Bacillariophyta</taxon>
        <taxon>Bacillariophyceae</taxon>
        <taxon>Bacillariophycidae</taxon>
        <taxon>Bacillariales</taxon>
        <taxon>Bacillariaceae</taxon>
        <taxon>Pseudo-nitzschia</taxon>
    </lineage>
</organism>
<feature type="compositionally biased region" description="Polar residues" evidence="1">
    <location>
        <begin position="38"/>
        <end position="57"/>
    </location>
</feature>
<dbReference type="Proteomes" id="UP000291116">
    <property type="component" value="Unassembled WGS sequence"/>
</dbReference>
<gene>
    <name evidence="2" type="ORF">PSNMU_V1.4_AUG-EV-PASAV3_0023620</name>
</gene>
<evidence type="ECO:0000256" key="1">
    <source>
        <dbReference type="SAM" id="MobiDB-lite"/>
    </source>
</evidence>
<sequence>MSSSFPNSPSRFSHAPSADDPRGRLGESEGEAQHLGASVSTKYSARNDTRLSPNTSFAEGMDLRSSFLGSQKCEAYAKAEEDGDGTCTCTYTDLTFSQSNTFHSCSTLSSSVDFLSITGSSTPKPDLEDRRSPRGPRPPTRPGATEGPHIRTSVSICQALLNSPSNQRSAPSSHRQGRRNSAPSNYKSNDIFSIDSTAPSSSSLYPTIPEGVIGITEDHHWEAYGFFPPDDRLQRSQSADCNVAHFETAGGMSQSPPFTVTTADEWAPPNSLPTVASELSAFYQAALEEATLTEEEEEELLKRQRELVVEQPEFLNQIETAAKEDCCTLGESTAASSKNNPISQFYRAALEDSALDEAEVLSLQGQNRGKDHGQEDESDLAPAGNSSTQTEDTVSDDSPGSFYQSALEEAACAERELGLGSWGLPQDESEDCIFATETRRPSSHVLDRSFTSFGGQSLDNSLSRSALPANRTLGVRSARGETEGLTKRTDAPLSPRKEPDSTPVAKHSEVTYEYLDDENDRDLRLAIQLSKLESSSKTTKAPSNLDEKWSCTAVEESQAAPFDTDDAGGIDESVRSQQKAMEEYEQSSTSLDGCPYQKPGTPRSFSASALPREDHSASSPSLSGVRKRQPRRPSLLETRGTTETRHAISNSSSRIVRCKGCQRRLQAPVHYALVFCPKCRTISPA</sequence>
<feature type="compositionally biased region" description="Basic and acidic residues" evidence="1">
    <location>
        <begin position="478"/>
        <end position="509"/>
    </location>
</feature>
<evidence type="ECO:0000313" key="3">
    <source>
        <dbReference type="Proteomes" id="UP000291116"/>
    </source>
</evidence>